<sequence>MLEPSKTAIRRVCRKNTLQGEGAAVTQLDHINIFSPDVDADSLFYRKYLGFKLSEQAVTETRKQGNKQRIGYM</sequence>
<evidence type="ECO:0000313" key="3">
    <source>
        <dbReference type="Proteomes" id="UP001589738"/>
    </source>
</evidence>
<proteinExistence type="predicted"/>
<evidence type="ECO:0000313" key="2">
    <source>
        <dbReference type="EMBL" id="MFC0474581.1"/>
    </source>
</evidence>
<organism evidence="2 3">
    <name type="scientific">Robertmurraya beringensis</name>
    <dbReference type="NCBI Taxonomy" id="641660"/>
    <lineage>
        <taxon>Bacteria</taxon>
        <taxon>Bacillati</taxon>
        <taxon>Bacillota</taxon>
        <taxon>Bacilli</taxon>
        <taxon>Bacillales</taxon>
        <taxon>Bacillaceae</taxon>
        <taxon>Robertmurraya</taxon>
    </lineage>
</organism>
<keyword evidence="3" id="KW-1185">Reference proteome</keyword>
<gene>
    <name evidence="2" type="ORF">ACFFHF_04625</name>
</gene>
<reference evidence="2 3" key="1">
    <citation type="submission" date="2024-09" db="EMBL/GenBank/DDBJ databases">
        <authorList>
            <person name="Sun Q."/>
            <person name="Mori K."/>
        </authorList>
    </citation>
    <scope>NUCLEOTIDE SEQUENCE [LARGE SCALE GENOMIC DNA]</scope>
    <source>
        <strain evidence="2 3">CGMCC 1.9126</strain>
    </source>
</reference>
<name>A0ABV6KMP3_9BACI</name>
<dbReference type="Gene3D" id="3.10.180.10">
    <property type="entry name" value="2,3-Dihydroxybiphenyl 1,2-Dioxygenase, domain 1"/>
    <property type="match status" value="1"/>
</dbReference>
<dbReference type="RefSeq" id="WP_377057701.1">
    <property type="nucleotide sequence ID" value="NZ_JBHLUU010000016.1"/>
</dbReference>
<accession>A0ABV6KMP3</accession>
<feature type="domain" description="Glyoxalase/fosfomycin resistance/dioxygenase" evidence="1">
    <location>
        <begin position="27"/>
        <end position="64"/>
    </location>
</feature>
<protein>
    <submittedName>
        <fullName evidence="2">VOC family protein</fullName>
    </submittedName>
</protein>
<dbReference type="InterPro" id="IPR004360">
    <property type="entry name" value="Glyas_Fos-R_dOase_dom"/>
</dbReference>
<comment type="caution">
    <text evidence="2">The sequence shown here is derived from an EMBL/GenBank/DDBJ whole genome shotgun (WGS) entry which is preliminary data.</text>
</comment>
<dbReference type="Pfam" id="PF00903">
    <property type="entry name" value="Glyoxalase"/>
    <property type="match status" value="1"/>
</dbReference>
<dbReference type="SUPFAM" id="SSF54593">
    <property type="entry name" value="Glyoxalase/Bleomycin resistance protein/Dihydroxybiphenyl dioxygenase"/>
    <property type="match status" value="1"/>
</dbReference>
<dbReference type="Proteomes" id="UP001589738">
    <property type="component" value="Unassembled WGS sequence"/>
</dbReference>
<dbReference type="EMBL" id="JBHLUU010000016">
    <property type="protein sequence ID" value="MFC0474581.1"/>
    <property type="molecule type" value="Genomic_DNA"/>
</dbReference>
<dbReference type="InterPro" id="IPR029068">
    <property type="entry name" value="Glyas_Bleomycin-R_OHBP_Dase"/>
</dbReference>
<evidence type="ECO:0000259" key="1">
    <source>
        <dbReference type="Pfam" id="PF00903"/>
    </source>
</evidence>